<reference evidence="1 2" key="1">
    <citation type="submission" date="2018-10" db="EMBL/GenBank/DDBJ databases">
        <title>A high-quality apple genome assembly.</title>
        <authorList>
            <person name="Hu J."/>
        </authorList>
    </citation>
    <scope>NUCLEOTIDE SEQUENCE [LARGE SCALE GENOMIC DNA]</scope>
    <source>
        <strain evidence="2">cv. HFTH1</strain>
        <tissue evidence="1">Young leaf</tissue>
    </source>
</reference>
<accession>A0A498JHL1</accession>
<evidence type="ECO:0008006" key="3">
    <source>
        <dbReference type="Google" id="ProtNLM"/>
    </source>
</evidence>
<dbReference type="Proteomes" id="UP000290289">
    <property type="component" value="Chromosome 7"/>
</dbReference>
<dbReference type="AlphaFoldDB" id="A0A498JHL1"/>
<proteinExistence type="predicted"/>
<keyword evidence="2" id="KW-1185">Reference proteome</keyword>
<name>A0A498JHL1_MALDO</name>
<organism evidence="1 2">
    <name type="scientific">Malus domestica</name>
    <name type="common">Apple</name>
    <name type="synonym">Pyrus malus</name>
    <dbReference type="NCBI Taxonomy" id="3750"/>
    <lineage>
        <taxon>Eukaryota</taxon>
        <taxon>Viridiplantae</taxon>
        <taxon>Streptophyta</taxon>
        <taxon>Embryophyta</taxon>
        <taxon>Tracheophyta</taxon>
        <taxon>Spermatophyta</taxon>
        <taxon>Magnoliopsida</taxon>
        <taxon>eudicotyledons</taxon>
        <taxon>Gunneridae</taxon>
        <taxon>Pentapetalae</taxon>
        <taxon>rosids</taxon>
        <taxon>fabids</taxon>
        <taxon>Rosales</taxon>
        <taxon>Rosaceae</taxon>
        <taxon>Amygdaloideae</taxon>
        <taxon>Maleae</taxon>
        <taxon>Malus</taxon>
    </lineage>
</organism>
<protein>
    <recommendedName>
        <fullName evidence="3">Reverse transcriptase zinc-binding domain-containing protein</fullName>
    </recommendedName>
</protein>
<gene>
    <name evidence="1" type="ORF">DVH24_024872</name>
</gene>
<evidence type="ECO:0000313" key="2">
    <source>
        <dbReference type="Proteomes" id="UP000290289"/>
    </source>
</evidence>
<evidence type="ECO:0000313" key="1">
    <source>
        <dbReference type="EMBL" id="RXH95188.1"/>
    </source>
</evidence>
<dbReference type="EMBL" id="RDQH01000333">
    <property type="protein sequence ID" value="RXH95188.1"/>
    <property type="molecule type" value="Genomic_DNA"/>
</dbReference>
<sequence>MTGFAYSFICGRDLIIQGAWWQVGNGNLVNIWQDKWISSTQAGIIHPMVPVTSSAPSLAKDIINRTDSSWNLNLVRSFISSEECSVIERFPLGDLSSPDRLIWPWTLNGDFSVKSGWVYLPSNGPPVSLC</sequence>
<comment type="caution">
    <text evidence="1">The sequence shown here is derived from an EMBL/GenBank/DDBJ whole genome shotgun (WGS) entry which is preliminary data.</text>
</comment>